<dbReference type="CDD" id="cd17546">
    <property type="entry name" value="REC_hyHK_CKI1_RcsC-like"/>
    <property type="match status" value="1"/>
</dbReference>
<dbReference type="GO" id="GO:0000155">
    <property type="term" value="F:phosphorelay sensor kinase activity"/>
    <property type="evidence" value="ECO:0007669"/>
    <property type="project" value="InterPro"/>
</dbReference>
<evidence type="ECO:0000313" key="11">
    <source>
        <dbReference type="Proteomes" id="UP000317169"/>
    </source>
</evidence>
<keyword evidence="3 5" id="KW-0597">Phosphoprotein</keyword>
<dbReference type="Pfam" id="PF02518">
    <property type="entry name" value="HATPase_c"/>
    <property type="match status" value="1"/>
</dbReference>
<reference evidence="10 11" key="1">
    <citation type="submission" date="2019-06" db="EMBL/GenBank/DDBJ databases">
        <title>Flavibacter putida gen. nov., sp. nov., a novel marine bacterium of the family Flavobacteriaceae isolated from coastal seawater.</title>
        <authorList>
            <person name="Feng X."/>
        </authorList>
    </citation>
    <scope>NUCLEOTIDE SEQUENCE [LARGE SCALE GENOMIC DNA]</scope>
    <source>
        <strain evidence="10 11">PLHSN227</strain>
    </source>
</reference>
<dbReference type="Pfam" id="PF00512">
    <property type="entry name" value="HisKA"/>
    <property type="match status" value="1"/>
</dbReference>
<keyword evidence="6" id="KW-0175">Coiled coil</keyword>
<comment type="catalytic activity">
    <reaction evidence="1">
        <text>ATP + protein L-histidine = ADP + protein N-phospho-L-histidine.</text>
        <dbReference type="EC" id="2.7.13.3"/>
    </reaction>
</comment>
<dbReference type="SUPFAM" id="SSF47384">
    <property type="entry name" value="Homodimeric domain of signal transducing histidine kinase"/>
    <property type="match status" value="1"/>
</dbReference>
<dbReference type="OrthoDB" id="4457677at2"/>
<dbReference type="PROSITE" id="PS50110">
    <property type="entry name" value="RESPONSE_REGULATORY"/>
    <property type="match status" value="1"/>
</dbReference>
<dbReference type="SUPFAM" id="SSF55874">
    <property type="entry name" value="ATPase domain of HSP90 chaperone/DNA topoisomerase II/histidine kinase"/>
    <property type="match status" value="1"/>
</dbReference>
<sequence length="501" mass="56317">MYTKIGNQDLALKYADESNIYRDSLVYATSQMLAELSSDALSTTAAADTISELSLTNSKQERSLKFNQLAVILSVLLISILSLLTLSFYKNNNIRAKANKLLQEKNTELLTAKEKAEAAKKSKEQFLSTVTHELRTPIYAITGLTYLLINENPTKQQREHLSSLKYSGEHLLSLINNILDLNKLEAKKVKKVNSDFSLKAHMKNFFNTLKRPADDKNVSLKLDIDDNIPDKLNGDMLKVSQVLINLVSNAIKFSENGTVWIRVILEEETNDTAKIKFEVEDNGIGVPKNMQDKIFQSFDQGDPAINIRYGGTGLGLPIVKNLLLFLGSKIHLKSEEGVGSLFHFSIAFHKSTNSIKKIRNNIDLKKTSEAQQLAVFSGKKILIVEDNALNQKITRKILERKNIVCEIAENGEIAVEKTKKTTYDLILMDVHMPVMDGIEATKIIRKNDSSTPIIALTAVSLNEEVDQFLKHGFTDFIPKPYKTELFFEKLFKVLNVSVQAY</sequence>
<dbReference type="PANTHER" id="PTHR45339:SF1">
    <property type="entry name" value="HYBRID SIGNAL TRANSDUCTION HISTIDINE KINASE J"/>
    <property type="match status" value="1"/>
</dbReference>
<evidence type="ECO:0000256" key="7">
    <source>
        <dbReference type="SAM" id="Phobius"/>
    </source>
</evidence>
<evidence type="ECO:0000313" key="10">
    <source>
        <dbReference type="EMBL" id="TQD33636.1"/>
    </source>
</evidence>
<feature type="domain" description="Response regulatory" evidence="9">
    <location>
        <begin position="380"/>
        <end position="494"/>
    </location>
</feature>
<dbReference type="FunFam" id="3.30.565.10:FF:000010">
    <property type="entry name" value="Sensor histidine kinase RcsC"/>
    <property type="match status" value="1"/>
</dbReference>
<dbReference type="AlphaFoldDB" id="A0A507Z7G3"/>
<keyword evidence="7" id="KW-0812">Transmembrane</keyword>
<dbReference type="SMART" id="SM00387">
    <property type="entry name" value="HATPase_c"/>
    <property type="match status" value="1"/>
</dbReference>
<dbReference type="EMBL" id="VIAR01000018">
    <property type="protein sequence ID" value="TQD33636.1"/>
    <property type="molecule type" value="Genomic_DNA"/>
</dbReference>
<dbReference type="PRINTS" id="PR00344">
    <property type="entry name" value="BCTRLSENSOR"/>
</dbReference>
<dbReference type="Gene3D" id="3.40.50.2300">
    <property type="match status" value="1"/>
</dbReference>
<feature type="modified residue" description="4-aspartylphosphate" evidence="5">
    <location>
        <position position="429"/>
    </location>
</feature>
<dbReference type="InterPro" id="IPR036890">
    <property type="entry name" value="HATPase_C_sf"/>
</dbReference>
<feature type="domain" description="Histidine kinase" evidence="8">
    <location>
        <begin position="129"/>
        <end position="350"/>
    </location>
</feature>
<feature type="transmembrane region" description="Helical" evidence="7">
    <location>
        <begin position="69"/>
        <end position="89"/>
    </location>
</feature>
<evidence type="ECO:0000259" key="9">
    <source>
        <dbReference type="PROSITE" id="PS50110"/>
    </source>
</evidence>
<evidence type="ECO:0000256" key="2">
    <source>
        <dbReference type="ARBA" id="ARBA00012438"/>
    </source>
</evidence>
<proteinExistence type="predicted"/>
<evidence type="ECO:0000256" key="4">
    <source>
        <dbReference type="ARBA" id="ARBA00023012"/>
    </source>
</evidence>
<dbReference type="EC" id="2.7.13.3" evidence="2"/>
<dbReference type="PANTHER" id="PTHR45339">
    <property type="entry name" value="HYBRID SIGNAL TRANSDUCTION HISTIDINE KINASE J"/>
    <property type="match status" value="1"/>
</dbReference>
<keyword evidence="11" id="KW-1185">Reference proteome</keyword>
<evidence type="ECO:0000256" key="6">
    <source>
        <dbReference type="SAM" id="Coils"/>
    </source>
</evidence>
<protein>
    <recommendedName>
        <fullName evidence="2">histidine kinase</fullName>
        <ecNumber evidence="2">2.7.13.3</ecNumber>
    </recommendedName>
</protein>
<keyword evidence="4" id="KW-0902">Two-component regulatory system</keyword>
<dbReference type="PROSITE" id="PS50109">
    <property type="entry name" value="HIS_KIN"/>
    <property type="match status" value="1"/>
</dbReference>
<keyword evidence="7" id="KW-0472">Membrane</keyword>
<dbReference type="CDD" id="cd16922">
    <property type="entry name" value="HATPase_EvgS-ArcB-TorS-like"/>
    <property type="match status" value="1"/>
</dbReference>
<dbReference type="Gene3D" id="1.10.287.130">
    <property type="match status" value="1"/>
</dbReference>
<dbReference type="InterPro" id="IPR011006">
    <property type="entry name" value="CheY-like_superfamily"/>
</dbReference>
<evidence type="ECO:0000259" key="8">
    <source>
        <dbReference type="PROSITE" id="PS50109"/>
    </source>
</evidence>
<keyword evidence="7" id="KW-1133">Transmembrane helix</keyword>
<dbReference type="SMART" id="SM00388">
    <property type="entry name" value="HisKA"/>
    <property type="match status" value="1"/>
</dbReference>
<dbReference type="SUPFAM" id="SSF52172">
    <property type="entry name" value="CheY-like"/>
    <property type="match status" value="1"/>
</dbReference>
<evidence type="ECO:0000256" key="3">
    <source>
        <dbReference type="ARBA" id="ARBA00022553"/>
    </source>
</evidence>
<dbReference type="InterPro" id="IPR004358">
    <property type="entry name" value="Sig_transdc_His_kin-like_C"/>
</dbReference>
<dbReference type="Pfam" id="PF00072">
    <property type="entry name" value="Response_reg"/>
    <property type="match status" value="1"/>
</dbReference>
<dbReference type="InterPro" id="IPR003594">
    <property type="entry name" value="HATPase_dom"/>
</dbReference>
<evidence type="ECO:0000256" key="1">
    <source>
        <dbReference type="ARBA" id="ARBA00000085"/>
    </source>
</evidence>
<accession>A0A507Z7G3</accession>
<comment type="caution">
    <text evidence="10">The sequence shown here is derived from an EMBL/GenBank/DDBJ whole genome shotgun (WGS) entry which is preliminary data.</text>
</comment>
<evidence type="ECO:0000256" key="5">
    <source>
        <dbReference type="PROSITE-ProRule" id="PRU00169"/>
    </source>
</evidence>
<dbReference type="InterPro" id="IPR036097">
    <property type="entry name" value="HisK_dim/P_sf"/>
</dbReference>
<dbReference type="InterPro" id="IPR001789">
    <property type="entry name" value="Sig_transdc_resp-reg_receiver"/>
</dbReference>
<dbReference type="CDD" id="cd00082">
    <property type="entry name" value="HisKA"/>
    <property type="match status" value="1"/>
</dbReference>
<name>A0A507Z7G3_9FLAO</name>
<organism evidence="10 11">
    <name type="scientific">Haloflavibacter putidus</name>
    <dbReference type="NCBI Taxonomy" id="2576776"/>
    <lineage>
        <taxon>Bacteria</taxon>
        <taxon>Pseudomonadati</taxon>
        <taxon>Bacteroidota</taxon>
        <taxon>Flavobacteriia</taxon>
        <taxon>Flavobacteriales</taxon>
        <taxon>Flavobacteriaceae</taxon>
        <taxon>Haloflavibacter</taxon>
    </lineage>
</organism>
<gene>
    <name evidence="10" type="ORF">FKR84_12965</name>
</gene>
<dbReference type="InterPro" id="IPR003661">
    <property type="entry name" value="HisK_dim/P_dom"/>
</dbReference>
<feature type="coiled-coil region" evidence="6">
    <location>
        <begin position="95"/>
        <end position="122"/>
    </location>
</feature>
<dbReference type="SMART" id="SM00448">
    <property type="entry name" value="REC"/>
    <property type="match status" value="1"/>
</dbReference>
<dbReference type="Proteomes" id="UP000317169">
    <property type="component" value="Unassembled WGS sequence"/>
</dbReference>
<dbReference type="Gene3D" id="3.30.565.10">
    <property type="entry name" value="Histidine kinase-like ATPase, C-terminal domain"/>
    <property type="match status" value="1"/>
</dbReference>
<dbReference type="InterPro" id="IPR005467">
    <property type="entry name" value="His_kinase_dom"/>
</dbReference>